<dbReference type="HOGENOM" id="CLU_315241_0_0_1"/>
<dbReference type="OrthoDB" id="271862at2759"/>
<feature type="domain" description="K Homology" evidence="2">
    <location>
        <begin position="524"/>
        <end position="613"/>
    </location>
</feature>
<accession>W6MJR7</accession>
<feature type="compositionally biased region" description="Low complexity" evidence="1">
    <location>
        <begin position="913"/>
        <end position="943"/>
    </location>
</feature>
<evidence type="ECO:0000313" key="3">
    <source>
        <dbReference type="EMBL" id="CDK24762.1"/>
    </source>
</evidence>
<dbReference type="InterPro" id="IPR004088">
    <property type="entry name" value="KH_dom_type_1"/>
</dbReference>
<dbReference type="GeneID" id="34518165"/>
<evidence type="ECO:0000256" key="1">
    <source>
        <dbReference type="SAM" id="MobiDB-lite"/>
    </source>
</evidence>
<keyword evidence="4" id="KW-1185">Reference proteome</keyword>
<reference evidence="3" key="1">
    <citation type="submission" date="2013-12" db="EMBL/GenBank/DDBJ databases">
        <authorList>
            <person name="Genoscope - CEA"/>
        </authorList>
    </citation>
    <scope>NUCLEOTIDE SEQUENCE</scope>
    <source>
        <strain evidence="3">CBS 1993</strain>
    </source>
</reference>
<proteinExistence type="predicted"/>
<dbReference type="SUPFAM" id="SSF54791">
    <property type="entry name" value="Eukaryotic type KH-domain (KH-domain type I)"/>
    <property type="match status" value="1"/>
</dbReference>
<dbReference type="GO" id="GO:0003723">
    <property type="term" value="F:RNA binding"/>
    <property type="evidence" value="ECO:0007669"/>
    <property type="project" value="InterPro"/>
</dbReference>
<sequence>MTSQDSTKLILTVPLVYNVFVKPASVVFEPPSSRLHWRPVFSELQQNNPFFVSLYESSKDCAVIDNLPQLRSAVDRVNTRYIDQGIVSIVNEYRCKDEVLSLSIIGKSAHQAEMNSARLELFQSYTRIAKRRISIAADRHPFLFEHGGISQSFCDSLAQIADFCNVCLYVTADVPGKLRINVIAEQNAATMAENRIRLAIDACNPQAFVDFVDIGHVSLLPLIGGTHYFNFKNIVKRTACHLCLPHATPDLFANARKEAATRIYISGIEPQVVIAKHMLNGLLAAVTKSPFVKSVLVMPIKRELLLSMRTDSWLQDIMFETGCFVQVSPYGSAADMSCNGQDVVRFQGNSTELVESAIEKFMLSMTKVYTARYTLKSRPTNILDVQSIDASTSQLFQFTDLVSSLTGTIFSVAYQRQQDGTYCHTFDIVGESAGVLKGVKNLESLANVIPHISLEEEIVYQLELPNKEREFIGGKKNGKILKIMNSVPVSVKIVPFTDYDFFVEIASKTLKDSIAGLQLFEEELPCFDTFNIPESFHRQIIGAGGATIQTIMRRHNVFIKFFNSYEFSDTVEFKNRSNVPQSLIRKNNVVIKCPAKNSAEIPLAKAELEKLVERVAETCHSKAFVKLSRSEWRFLTTLGPSTERQNFVSELEKKHTACIRFPMEEPTSYADLEITGPDSCAINCALQLQSLLPHEYEFKLAPHRDIGILSEVDANAKCLLDSDQSASHKIAHDYLHQIVTPLKLCYGAEVQVLKDPKVAEFGLGSKSTEFGDNVVNIAAPGQLRRSSAAANGEPEYSSLVISFIPSKISPNWVEGSDITSTAGFGDLSGAITNFLRMHKFMIIDKGLKDRKAQIAQLIRKPVDQQKERFNVRNKENLYDHGFGDNGFKPKVQQTFDFKQNHYFQNPIQMPITHQHQQQQQPQQPQQPQQSFQHFAQQPHHSQQLQMPHQPQMFQFDHMKFQSNRIN</sequence>
<dbReference type="RefSeq" id="XP_022456777.1">
    <property type="nucleotide sequence ID" value="XM_022605294.1"/>
</dbReference>
<gene>
    <name evidence="3" type="ORF">KUCA_T00000728001</name>
</gene>
<protein>
    <recommendedName>
        <fullName evidence="2">K Homology domain-containing protein</fullName>
    </recommendedName>
</protein>
<organism evidence="3 4">
    <name type="scientific">Kuraishia capsulata CBS 1993</name>
    <dbReference type="NCBI Taxonomy" id="1382522"/>
    <lineage>
        <taxon>Eukaryota</taxon>
        <taxon>Fungi</taxon>
        <taxon>Dikarya</taxon>
        <taxon>Ascomycota</taxon>
        <taxon>Saccharomycotina</taxon>
        <taxon>Pichiomycetes</taxon>
        <taxon>Pichiales</taxon>
        <taxon>Pichiaceae</taxon>
        <taxon>Kuraishia</taxon>
    </lineage>
</organism>
<feature type="region of interest" description="Disordered" evidence="1">
    <location>
        <begin position="912"/>
        <end position="946"/>
    </location>
</feature>
<reference evidence="3" key="2">
    <citation type="submission" date="2014-02" db="EMBL/GenBank/DDBJ databases">
        <title>Complete DNA sequence of /Kuraishia capsulata/ illustrates novel genomic features among budding yeasts (/Saccharomycotina/).</title>
        <authorList>
            <person name="Morales L."/>
            <person name="Noel B."/>
            <person name="Porcel B."/>
            <person name="Marcet-Houben M."/>
            <person name="Hullo M-F."/>
            <person name="Sacerdot C."/>
            <person name="Tekaia F."/>
            <person name="Leh-Louis V."/>
            <person name="Despons L."/>
            <person name="Khanna V."/>
            <person name="Aury J-M."/>
            <person name="Barbe V."/>
            <person name="Couloux A."/>
            <person name="Labadie K."/>
            <person name="Pelletier E."/>
            <person name="Souciet J-L."/>
            <person name="Boekhout T."/>
            <person name="Gabaldon T."/>
            <person name="Wincker P."/>
            <person name="Dujon B."/>
        </authorList>
    </citation>
    <scope>NUCLEOTIDE SEQUENCE</scope>
    <source>
        <strain evidence="3">CBS 1993</strain>
    </source>
</reference>
<name>W6MJR7_9ASCO</name>
<dbReference type="EMBL" id="HG793125">
    <property type="protein sequence ID" value="CDK24762.1"/>
    <property type="molecule type" value="Genomic_DNA"/>
</dbReference>
<dbReference type="InterPro" id="IPR036612">
    <property type="entry name" value="KH_dom_type_1_sf"/>
</dbReference>
<dbReference type="InterPro" id="IPR004087">
    <property type="entry name" value="KH_dom"/>
</dbReference>
<evidence type="ECO:0000259" key="2">
    <source>
        <dbReference type="SMART" id="SM00322"/>
    </source>
</evidence>
<dbReference type="Proteomes" id="UP000019384">
    <property type="component" value="Unassembled WGS sequence"/>
</dbReference>
<evidence type="ECO:0000313" key="4">
    <source>
        <dbReference type="Proteomes" id="UP000019384"/>
    </source>
</evidence>
<dbReference type="Pfam" id="PF00013">
    <property type="entry name" value="KH_1"/>
    <property type="match status" value="1"/>
</dbReference>
<dbReference type="Gene3D" id="3.30.1370.10">
    <property type="entry name" value="K Homology domain, type 1"/>
    <property type="match status" value="1"/>
</dbReference>
<dbReference type="SMART" id="SM00322">
    <property type="entry name" value="KH"/>
    <property type="match status" value="1"/>
</dbReference>
<dbReference type="STRING" id="1382522.W6MJR7"/>
<dbReference type="AlphaFoldDB" id="W6MJR7"/>